<dbReference type="GO" id="GO:0032259">
    <property type="term" value="P:methylation"/>
    <property type="evidence" value="ECO:0007669"/>
    <property type="project" value="UniProtKB-KW"/>
</dbReference>
<gene>
    <name evidence="5" type="ORF">SAMN06297251_101169</name>
</gene>
<dbReference type="InterPro" id="IPR050602">
    <property type="entry name" value="Malonyl-ACP_OMT"/>
</dbReference>
<evidence type="ECO:0000256" key="2">
    <source>
        <dbReference type="ARBA" id="ARBA00022679"/>
    </source>
</evidence>
<dbReference type="InterPro" id="IPR029063">
    <property type="entry name" value="SAM-dependent_MTases_sf"/>
</dbReference>
<sequence length="303" mass="33083">MSERAGMDDAGTVRLFDRQLMTERRRRRHRDRSLAASDFLYRAAAEELADRLSVTQRDFAIALDIDDPSGHLAERLADLANVGTVVAMSPHAELLAPTSLGFVGDEEALALAPASLDLVVSNLSLHLTNDTPGTLIQIRRALKPDGLFSAALLGGDSLTELRQSLLHAETETVGGASPRVAPFPDIRDMGGLLQRAGFALPVTDMDRLTVRYDSLFALGRDLRQMGLSNMLSERSRRPLRRETLLRAAEIYAERFADADGRVRATFEIVYLSGWVPHESQQKPLRPGSAKASLKDALSPGNGS</sequence>
<dbReference type="PANTHER" id="PTHR13090">
    <property type="entry name" value="ARGININE-HYDROXYLASE NDUFAF5, MITOCHONDRIAL"/>
    <property type="match status" value="1"/>
</dbReference>
<dbReference type="Gene3D" id="3.40.50.150">
    <property type="entry name" value="Vaccinia Virus protein VP39"/>
    <property type="match status" value="1"/>
</dbReference>
<name>A0A1W1YCP8_9HYPH</name>
<evidence type="ECO:0000313" key="6">
    <source>
        <dbReference type="Proteomes" id="UP000192656"/>
    </source>
</evidence>
<evidence type="ECO:0000256" key="3">
    <source>
        <dbReference type="SAM" id="MobiDB-lite"/>
    </source>
</evidence>
<protein>
    <submittedName>
        <fullName evidence="5">Methyltransferase domain-containing protein</fullName>
    </submittedName>
</protein>
<dbReference type="STRING" id="937218.SAMN06297251_101169"/>
<dbReference type="GO" id="GO:0008757">
    <property type="term" value="F:S-adenosylmethionine-dependent methyltransferase activity"/>
    <property type="evidence" value="ECO:0007669"/>
    <property type="project" value="InterPro"/>
</dbReference>
<dbReference type="AlphaFoldDB" id="A0A1W1YCP8"/>
<dbReference type="PANTHER" id="PTHR13090:SF1">
    <property type="entry name" value="ARGININE-HYDROXYLASE NDUFAF5, MITOCHONDRIAL"/>
    <property type="match status" value="1"/>
</dbReference>
<keyword evidence="6" id="KW-1185">Reference proteome</keyword>
<feature type="region of interest" description="Disordered" evidence="3">
    <location>
        <begin position="279"/>
        <end position="303"/>
    </location>
</feature>
<dbReference type="SUPFAM" id="SSF53335">
    <property type="entry name" value="S-adenosyl-L-methionine-dependent methyltransferases"/>
    <property type="match status" value="1"/>
</dbReference>
<dbReference type="Pfam" id="PF08241">
    <property type="entry name" value="Methyltransf_11"/>
    <property type="match status" value="1"/>
</dbReference>
<evidence type="ECO:0000313" key="5">
    <source>
        <dbReference type="EMBL" id="SMC33894.1"/>
    </source>
</evidence>
<evidence type="ECO:0000256" key="1">
    <source>
        <dbReference type="ARBA" id="ARBA00022603"/>
    </source>
</evidence>
<organism evidence="5 6">
    <name type="scientific">Fulvimarina manganoxydans</name>
    <dbReference type="NCBI Taxonomy" id="937218"/>
    <lineage>
        <taxon>Bacteria</taxon>
        <taxon>Pseudomonadati</taxon>
        <taxon>Pseudomonadota</taxon>
        <taxon>Alphaproteobacteria</taxon>
        <taxon>Hyphomicrobiales</taxon>
        <taxon>Aurantimonadaceae</taxon>
        <taxon>Fulvimarina</taxon>
    </lineage>
</organism>
<dbReference type="Proteomes" id="UP000192656">
    <property type="component" value="Unassembled WGS sequence"/>
</dbReference>
<dbReference type="EMBL" id="FWXR01000001">
    <property type="protein sequence ID" value="SMC33894.1"/>
    <property type="molecule type" value="Genomic_DNA"/>
</dbReference>
<accession>A0A1W1YCP8</accession>
<evidence type="ECO:0000259" key="4">
    <source>
        <dbReference type="Pfam" id="PF08241"/>
    </source>
</evidence>
<dbReference type="RefSeq" id="WP_244556748.1">
    <property type="nucleotide sequence ID" value="NZ_FWXR01000001.1"/>
</dbReference>
<keyword evidence="2 5" id="KW-0808">Transferase</keyword>
<reference evidence="5 6" key="1">
    <citation type="submission" date="2017-04" db="EMBL/GenBank/DDBJ databases">
        <authorList>
            <person name="Afonso C.L."/>
            <person name="Miller P.J."/>
            <person name="Scott M.A."/>
            <person name="Spackman E."/>
            <person name="Goraichik I."/>
            <person name="Dimitrov K.M."/>
            <person name="Suarez D.L."/>
            <person name="Swayne D.E."/>
        </authorList>
    </citation>
    <scope>NUCLEOTIDE SEQUENCE [LARGE SCALE GENOMIC DNA]</scope>
    <source>
        <strain evidence="5 6">CGMCC 1.10972</strain>
    </source>
</reference>
<dbReference type="CDD" id="cd02440">
    <property type="entry name" value="AdoMet_MTases"/>
    <property type="match status" value="1"/>
</dbReference>
<proteinExistence type="predicted"/>
<keyword evidence="1 5" id="KW-0489">Methyltransferase</keyword>
<dbReference type="InterPro" id="IPR013216">
    <property type="entry name" value="Methyltransf_11"/>
</dbReference>
<feature type="domain" description="Methyltransferase type 11" evidence="4">
    <location>
        <begin position="69"/>
        <end position="148"/>
    </location>
</feature>